<dbReference type="PANTHER" id="PTHR10907:SF47">
    <property type="entry name" value="REGUCALCIN"/>
    <property type="match status" value="1"/>
</dbReference>
<reference evidence="6 7" key="1">
    <citation type="submission" date="2016-10" db="EMBL/GenBank/DDBJ databases">
        <authorList>
            <person name="de Groot N.N."/>
        </authorList>
    </citation>
    <scope>NUCLEOTIDE SEQUENCE [LARGE SCALE GENOMIC DNA]</scope>
    <source>
        <strain evidence="6 7">DSM 19182</strain>
    </source>
</reference>
<keyword evidence="3" id="KW-0479">Metal-binding</keyword>
<dbReference type="InterPro" id="IPR013658">
    <property type="entry name" value="SGL"/>
</dbReference>
<dbReference type="GO" id="GO:0005509">
    <property type="term" value="F:calcium ion binding"/>
    <property type="evidence" value="ECO:0007669"/>
    <property type="project" value="TreeGrafter"/>
</dbReference>
<feature type="binding site" evidence="3">
    <location>
        <position position="151"/>
    </location>
    <ligand>
        <name>a divalent metal cation</name>
        <dbReference type="ChEBI" id="CHEBI:60240"/>
    </ligand>
</feature>
<feature type="domain" description="SMP-30/Gluconolactonase/LRE-like region" evidence="4">
    <location>
        <begin position="21"/>
        <end position="258"/>
    </location>
</feature>
<name>A0A1H7WJV3_9LACT</name>
<comment type="cofactor">
    <cofactor evidence="3">
        <name>Zn(2+)</name>
        <dbReference type="ChEBI" id="CHEBI:29105"/>
    </cofactor>
    <text evidence="3">Binds 1 divalent metal cation per subunit.</text>
</comment>
<dbReference type="Gene3D" id="2.120.10.30">
    <property type="entry name" value="TolB, C-terminal domain"/>
    <property type="match status" value="1"/>
</dbReference>
<feature type="binding site" evidence="3">
    <location>
        <position position="199"/>
    </location>
    <ligand>
        <name>a divalent metal cation</name>
        <dbReference type="ChEBI" id="CHEBI:60240"/>
    </ligand>
</feature>
<dbReference type="PANTHER" id="PTHR10907">
    <property type="entry name" value="REGUCALCIN"/>
    <property type="match status" value="1"/>
</dbReference>
<sequence length="277" mass="31238">MYRADMFEPELVFYAGSSLLEGPVWDDKNERLYFISISDEIIYQLDVKTTELKTFKTEGPVGAAVIDDEGMLISAEKKGIYRIDPDTGERTFVAHPNEDERLRYNDGKLDPKGRFFVGTMGQNDIIKNAAALYVLENGESEVLLKDLSLSNGLGWSRDGKAFYHIDSTEKTVTKYDYDVEEKRLANGRVLIQLEDSTPDGLCVDKCDDIWIAEYGGGRVCKWDSDTGEKIFEIPMPVTNVTSCCIGGKDNEYLYITTAKDHEDDEDLSGGLFRARIR</sequence>
<dbReference type="EMBL" id="BJUX01000004">
    <property type="protein sequence ID" value="GEK88541.1"/>
    <property type="molecule type" value="Genomic_DNA"/>
</dbReference>
<evidence type="ECO:0000313" key="6">
    <source>
        <dbReference type="EMBL" id="SEM21846.1"/>
    </source>
</evidence>
<comment type="similarity">
    <text evidence="1">Belongs to the SMP-30/CGR1 family.</text>
</comment>
<evidence type="ECO:0000256" key="2">
    <source>
        <dbReference type="PIRSR" id="PIRSR605511-1"/>
    </source>
</evidence>
<dbReference type="GO" id="GO:0019853">
    <property type="term" value="P:L-ascorbic acid biosynthetic process"/>
    <property type="evidence" value="ECO:0007669"/>
    <property type="project" value="TreeGrafter"/>
</dbReference>
<dbReference type="GO" id="GO:0004341">
    <property type="term" value="F:gluconolactonase activity"/>
    <property type="evidence" value="ECO:0007669"/>
    <property type="project" value="TreeGrafter"/>
</dbReference>
<dbReference type="InterPro" id="IPR005511">
    <property type="entry name" value="SMP-30"/>
</dbReference>
<dbReference type="Proteomes" id="UP000198548">
    <property type="component" value="Unassembled WGS sequence"/>
</dbReference>
<feature type="binding site" evidence="3">
    <location>
        <position position="21"/>
    </location>
    <ligand>
        <name>a divalent metal cation</name>
        <dbReference type="ChEBI" id="CHEBI:60240"/>
    </ligand>
</feature>
<evidence type="ECO:0000256" key="3">
    <source>
        <dbReference type="PIRSR" id="PIRSR605511-2"/>
    </source>
</evidence>
<dbReference type="RefSeq" id="WP_177165547.1">
    <property type="nucleotide sequence ID" value="NZ_BJUX01000004.1"/>
</dbReference>
<protein>
    <submittedName>
        <fullName evidence="5">Gluconolaconase</fullName>
    </submittedName>
    <submittedName>
        <fullName evidence="6">Sugar lactone lactonase YvrE</fullName>
    </submittedName>
</protein>
<reference evidence="5 8" key="2">
    <citation type="submission" date="2019-07" db="EMBL/GenBank/DDBJ databases">
        <title>Whole genome shotgun sequence of Alkalibacterium putridalgicola NBRC 103243.</title>
        <authorList>
            <person name="Hosoyama A."/>
            <person name="Uohara A."/>
            <person name="Ohji S."/>
            <person name="Ichikawa N."/>
        </authorList>
    </citation>
    <scope>NUCLEOTIDE SEQUENCE [LARGE SCALE GENOMIC DNA]</scope>
    <source>
        <strain evidence="5 8">NBRC 103243</strain>
    </source>
</reference>
<dbReference type="PRINTS" id="PR01790">
    <property type="entry name" value="SMP30FAMILY"/>
</dbReference>
<evidence type="ECO:0000313" key="7">
    <source>
        <dbReference type="Proteomes" id="UP000198548"/>
    </source>
</evidence>
<dbReference type="SUPFAM" id="SSF63829">
    <property type="entry name" value="Calcium-dependent phosphotriesterase"/>
    <property type="match status" value="1"/>
</dbReference>
<feature type="active site" description="Proton donor/acceptor" evidence="2">
    <location>
        <position position="199"/>
    </location>
</feature>
<evidence type="ECO:0000313" key="8">
    <source>
        <dbReference type="Proteomes" id="UP000321425"/>
    </source>
</evidence>
<organism evidence="6 7">
    <name type="scientific">Alkalibacterium putridalgicola</name>
    <dbReference type="NCBI Taxonomy" id="426703"/>
    <lineage>
        <taxon>Bacteria</taxon>
        <taxon>Bacillati</taxon>
        <taxon>Bacillota</taxon>
        <taxon>Bacilli</taxon>
        <taxon>Lactobacillales</taxon>
        <taxon>Carnobacteriaceae</taxon>
        <taxon>Alkalibacterium</taxon>
    </lineage>
</organism>
<dbReference type="Pfam" id="PF08450">
    <property type="entry name" value="SGL"/>
    <property type="match status" value="1"/>
</dbReference>
<evidence type="ECO:0000259" key="4">
    <source>
        <dbReference type="Pfam" id="PF08450"/>
    </source>
</evidence>
<evidence type="ECO:0000313" key="5">
    <source>
        <dbReference type="EMBL" id="GEK88541.1"/>
    </source>
</evidence>
<keyword evidence="3" id="KW-0862">Zinc</keyword>
<accession>A0A1H7WJV3</accession>
<dbReference type="AlphaFoldDB" id="A0A1H7WJV3"/>
<keyword evidence="8" id="KW-1185">Reference proteome</keyword>
<feature type="binding site" evidence="3">
    <location>
        <position position="103"/>
    </location>
    <ligand>
        <name>substrate</name>
    </ligand>
</feature>
<dbReference type="STRING" id="426703.SAMN04488100_13522"/>
<dbReference type="Proteomes" id="UP000321425">
    <property type="component" value="Unassembled WGS sequence"/>
</dbReference>
<feature type="binding site" evidence="3">
    <location>
        <position position="105"/>
    </location>
    <ligand>
        <name>substrate</name>
    </ligand>
</feature>
<evidence type="ECO:0000256" key="1">
    <source>
        <dbReference type="ARBA" id="ARBA00008853"/>
    </source>
</evidence>
<dbReference type="InterPro" id="IPR011042">
    <property type="entry name" value="6-blade_b-propeller_TolB-like"/>
</dbReference>
<dbReference type="EMBL" id="FOBL01000035">
    <property type="protein sequence ID" value="SEM21846.1"/>
    <property type="molecule type" value="Genomic_DNA"/>
</dbReference>
<proteinExistence type="inferred from homology"/>
<gene>
    <name evidence="5" type="ORF">APU01nite_05800</name>
    <name evidence="6" type="ORF">SAMN04488100_13522</name>
</gene>